<dbReference type="Gene3D" id="3.40.50.300">
    <property type="entry name" value="P-loop containing nucleotide triphosphate hydrolases"/>
    <property type="match status" value="2"/>
</dbReference>
<protein>
    <recommendedName>
        <fullName evidence="3">TIR domain-containing protein</fullName>
    </recommendedName>
</protein>
<feature type="domain" description="TIR" evidence="3">
    <location>
        <begin position="17"/>
        <end position="183"/>
    </location>
</feature>
<dbReference type="Gene3D" id="1.10.8.430">
    <property type="entry name" value="Helical domain of apoptotic protease-activating factors"/>
    <property type="match status" value="1"/>
</dbReference>
<comment type="caution">
    <text evidence="4">The sequence shown here is derived from an EMBL/GenBank/DDBJ whole genome shotgun (WGS) entry which is preliminary data.</text>
</comment>
<name>A0ABU6SQ51_9FABA</name>
<sequence length="720" mass="81414">MASSSSHQGLTTPSSHFKHDVFLSFRGHTRLRFTDTLYHALINKRIETFRDSNKLRIGEDVKRALSEAIERSRMSILILSATYPTSRWCLDELVKIIECSDNGTKLPVLPIFYFVEPSDVKYQKNEYGKAMTHHENKGRYSHWLEAWKSALSAVGNKSGLCVNKNIALGEAIKKIVEEVTQRVPPLPLYIDRPLGCDSELEEVELLLETDSRATCLMLGIHGNGEISKFVAGLYSKIRPHFATASFLSNISEKTTESGGGLEDLQGTLLSEMGEEVKTKIGSIFKGSAEIKQRLGQKRVLLVLDDVDRIQQLESLAGREDWFGPGSRIIITTRNVCVIDEHVLSNGFENRKYCFRGSRVEEDDIDGGDVVGFTNNNSFVMKQLCDDNINVVFIIGMGGLGKTTLAQKVYDNNEVKNLFPCRGWSHVSKDCKPREVWLGLLDSLKFSTLKYQDLSEKDLKKTVRNYLKGKKYLIVLDDIWEPQVWDDQKAAFPNESNVSKILITSRNEEMTNYTSSKSYKPHLLDEKERWELFCKKVFSAKECPSELEPHGRSIVESCGGLPLAIVSIAGVIAKKKRLESEWLGVKESIHWHLTKDMTKVMDILKLSYDSLSDELKPCFRCVGIYPEDFKIPAGELIRLWIAEGFIQPKESGLPNAPEPEIVGEEYLKELVDRNMVHVARKRSSDGAVKKCLIHDLFRDLCIILSKSDNFSRFAQALISTP</sequence>
<dbReference type="PANTHER" id="PTHR11017">
    <property type="entry name" value="LEUCINE-RICH REPEAT-CONTAINING PROTEIN"/>
    <property type="match status" value="1"/>
</dbReference>
<dbReference type="InterPro" id="IPR000157">
    <property type="entry name" value="TIR_dom"/>
</dbReference>
<dbReference type="SMART" id="SM00255">
    <property type="entry name" value="TIR"/>
    <property type="match status" value="1"/>
</dbReference>
<dbReference type="EMBL" id="JASCZI010061240">
    <property type="protein sequence ID" value="MED6138140.1"/>
    <property type="molecule type" value="Genomic_DNA"/>
</dbReference>
<evidence type="ECO:0000313" key="4">
    <source>
        <dbReference type="EMBL" id="MED6138140.1"/>
    </source>
</evidence>
<evidence type="ECO:0000259" key="3">
    <source>
        <dbReference type="PROSITE" id="PS50104"/>
    </source>
</evidence>
<evidence type="ECO:0000313" key="5">
    <source>
        <dbReference type="Proteomes" id="UP001341840"/>
    </source>
</evidence>
<dbReference type="Gene3D" id="3.40.50.10140">
    <property type="entry name" value="Toll/interleukin-1 receptor homology (TIR) domain"/>
    <property type="match status" value="1"/>
</dbReference>
<organism evidence="4 5">
    <name type="scientific">Stylosanthes scabra</name>
    <dbReference type="NCBI Taxonomy" id="79078"/>
    <lineage>
        <taxon>Eukaryota</taxon>
        <taxon>Viridiplantae</taxon>
        <taxon>Streptophyta</taxon>
        <taxon>Embryophyta</taxon>
        <taxon>Tracheophyta</taxon>
        <taxon>Spermatophyta</taxon>
        <taxon>Magnoliopsida</taxon>
        <taxon>eudicotyledons</taxon>
        <taxon>Gunneridae</taxon>
        <taxon>Pentapetalae</taxon>
        <taxon>rosids</taxon>
        <taxon>fabids</taxon>
        <taxon>Fabales</taxon>
        <taxon>Fabaceae</taxon>
        <taxon>Papilionoideae</taxon>
        <taxon>50 kb inversion clade</taxon>
        <taxon>dalbergioids sensu lato</taxon>
        <taxon>Dalbergieae</taxon>
        <taxon>Pterocarpus clade</taxon>
        <taxon>Stylosanthes</taxon>
    </lineage>
</organism>
<dbReference type="Pfam" id="PF23559">
    <property type="entry name" value="WHD_DRP"/>
    <property type="match status" value="1"/>
</dbReference>
<keyword evidence="5" id="KW-1185">Reference proteome</keyword>
<keyword evidence="1" id="KW-0677">Repeat</keyword>
<dbReference type="PRINTS" id="PR00364">
    <property type="entry name" value="DISEASERSIST"/>
</dbReference>
<proteinExistence type="predicted"/>
<evidence type="ECO:0000256" key="1">
    <source>
        <dbReference type="ARBA" id="ARBA00022737"/>
    </source>
</evidence>
<dbReference type="Pfam" id="PF01582">
    <property type="entry name" value="TIR"/>
    <property type="match status" value="1"/>
</dbReference>
<dbReference type="InterPro" id="IPR035897">
    <property type="entry name" value="Toll_tir_struct_dom_sf"/>
</dbReference>
<dbReference type="InterPro" id="IPR027417">
    <property type="entry name" value="P-loop_NTPase"/>
</dbReference>
<dbReference type="PROSITE" id="PS50104">
    <property type="entry name" value="TIR"/>
    <property type="match status" value="1"/>
</dbReference>
<dbReference type="InterPro" id="IPR036388">
    <property type="entry name" value="WH-like_DNA-bd_sf"/>
</dbReference>
<dbReference type="InterPro" id="IPR044974">
    <property type="entry name" value="Disease_R_plants"/>
</dbReference>
<dbReference type="InterPro" id="IPR058922">
    <property type="entry name" value="WHD_DRP"/>
</dbReference>
<accession>A0ABU6SQ51</accession>
<dbReference type="Proteomes" id="UP001341840">
    <property type="component" value="Unassembled WGS sequence"/>
</dbReference>
<dbReference type="InterPro" id="IPR002182">
    <property type="entry name" value="NB-ARC"/>
</dbReference>
<keyword evidence="2" id="KW-0611">Plant defense</keyword>
<evidence type="ECO:0000256" key="2">
    <source>
        <dbReference type="ARBA" id="ARBA00022821"/>
    </source>
</evidence>
<dbReference type="SUPFAM" id="SSF52540">
    <property type="entry name" value="P-loop containing nucleoside triphosphate hydrolases"/>
    <property type="match status" value="2"/>
</dbReference>
<dbReference type="Gene3D" id="1.10.10.10">
    <property type="entry name" value="Winged helix-like DNA-binding domain superfamily/Winged helix DNA-binding domain"/>
    <property type="match status" value="1"/>
</dbReference>
<dbReference type="Pfam" id="PF00931">
    <property type="entry name" value="NB-ARC"/>
    <property type="match status" value="2"/>
</dbReference>
<reference evidence="4 5" key="1">
    <citation type="journal article" date="2023" name="Plants (Basel)">
        <title>Bridging the Gap: Combining Genomics and Transcriptomics Approaches to Understand Stylosanthes scabra, an Orphan Legume from the Brazilian Caatinga.</title>
        <authorList>
            <person name="Ferreira-Neto J.R.C."/>
            <person name="da Silva M.D."/>
            <person name="Binneck E."/>
            <person name="de Melo N.F."/>
            <person name="da Silva R.H."/>
            <person name="de Melo A.L.T.M."/>
            <person name="Pandolfi V."/>
            <person name="Bustamante F.O."/>
            <person name="Brasileiro-Vidal A.C."/>
            <person name="Benko-Iseppon A.M."/>
        </authorList>
    </citation>
    <scope>NUCLEOTIDE SEQUENCE [LARGE SCALE GENOMIC DNA]</scope>
    <source>
        <tissue evidence="4">Leaves</tissue>
    </source>
</reference>
<dbReference type="PANTHER" id="PTHR11017:SF252">
    <property type="entry name" value="RESISTANCE PROTEIN (TIR-NBS-LRR CLASS), PUTATIVE-RELATED"/>
    <property type="match status" value="1"/>
</dbReference>
<dbReference type="InterPro" id="IPR042197">
    <property type="entry name" value="Apaf_helical"/>
</dbReference>
<gene>
    <name evidence="4" type="ORF">PIB30_071428</name>
</gene>
<dbReference type="SUPFAM" id="SSF52200">
    <property type="entry name" value="Toll/Interleukin receptor TIR domain"/>
    <property type="match status" value="1"/>
</dbReference>